<evidence type="ECO:0000256" key="1">
    <source>
        <dbReference type="ARBA" id="ARBA00004651"/>
    </source>
</evidence>
<gene>
    <name evidence="7 9" type="primary">flhA</name>
    <name evidence="9" type="ORF">Pla110_00890</name>
</gene>
<dbReference type="Gene3D" id="3.40.30.60">
    <property type="entry name" value="FHIPEP family, domain 1"/>
    <property type="match status" value="1"/>
</dbReference>
<feature type="transmembrane region" description="Helical" evidence="7">
    <location>
        <begin position="208"/>
        <end position="226"/>
    </location>
</feature>
<feature type="region of interest" description="Disordered" evidence="8">
    <location>
        <begin position="337"/>
        <end position="358"/>
    </location>
</feature>
<feature type="compositionally biased region" description="Basic and acidic residues" evidence="8">
    <location>
        <begin position="337"/>
        <end position="355"/>
    </location>
</feature>
<dbReference type="PROSITE" id="PS00994">
    <property type="entry name" value="FHIPEP"/>
    <property type="match status" value="1"/>
</dbReference>
<sequence>MPPEYPGGLRGLLLRAQSIIFPVLIITAVLVIIAPLPPLVLDLLLACNVTIAVLILMTTVYVSRPLEFSVFPAILLGSTLARLVLNVASTRLILMNGASSGTEAAGGVIQAFGAFVAGDNIVIGLILFVILVAIQFLVITKGATRISEVAARFALDGMPGKQMAIDADLNAGLIDAEQAKKRREEVTHQADFYGAMDGASKFVRGDSIASIVITVINILGGLYIGMMENGMDFSSAAQIFTNLTIGDGLVTQVPAFLISLAAGLIVTRTSTESNLPRDVIQQMVGHPEALFLSSAFLLSLSFTGLPPIPLMSLSVVCLIIGIMMTRQKAALRAVNEKQKETQQVDQARPEPKPEDNLTVDPLQLELGFGLIKLADPNSGGDILDRVTRIRHKVAHELGIILPKVRIRDNIRLDQRQYQIKIRDIPVAWGEVYPEALLAIDTGATGGEIPGIDTKEPAFGRPAKWIEMAHKDRAEMSGYNVVEPSAVIITHLTEVAKEHAHELLTRQQVHELLDNLRQTSPKIVDELIPDMMKTAHVHQILNNLLHEQVPIRDLETILETLSNYADRTKDLGILTEYVRHSLARTICLQYRDRKRTIHVLTLDPALEDILMAGFDYSERGLMVKLSPQVSEQVTAAIAEELQKLVTLGHPPVLICSPQVRAGLKQITQGSLPKLAVLSLNEITRDTDVEAISQVTAGPQPQMAGVGSAPHA</sequence>
<dbReference type="GO" id="GO:0044780">
    <property type="term" value="P:bacterial-type flagellum assembly"/>
    <property type="evidence" value="ECO:0007669"/>
    <property type="project" value="InterPro"/>
</dbReference>
<dbReference type="InterPro" id="IPR025505">
    <property type="entry name" value="FHIPEP_CS"/>
</dbReference>
<dbReference type="InterPro" id="IPR042194">
    <property type="entry name" value="FHIPEP_1"/>
</dbReference>
<evidence type="ECO:0000313" key="10">
    <source>
        <dbReference type="Proteomes" id="UP000317178"/>
    </source>
</evidence>
<dbReference type="Gene3D" id="1.10.8.540">
    <property type="entry name" value="FHIPEP family, domain 3"/>
    <property type="match status" value="1"/>
</dbReference>
<dbReference type="Gene3D" id="3.40.50.12790">
    <property type="entry name" value="FHIPEP family, domain 4"/>
    <property type="match status" value="1"/>
</dbReference>
<feature type="transmembrane region" description="Helical" evidence="7">
    <location>
        <begin position="43"/>
        <end position="62"/>
    </location>
</feature>
<dbReference type="InterPro" id="IPR042196">
    <property type="entry name" value="FHIPEP_4"/>
</dbReference>
<evidence type="ECO:0000256" key="5">
    <source>
        <dbReference type="ARBA" id="ARBA00022989"/>
    </source>
</evidence>
<evidence type="ECO:0000256" key="6">
    <source>
        <dbReference type="ARBA" id="ARBA00023136"/>
    </source>
</evidence>
<comment type="subcellular location">
    <subcellularLocation>
        <location evidence="1 7">Cell membrane</location>
        <topology evidence="1 7">Multi-pass membrane protein</topology>
    </subcellularLocation>
</comment>
<dbReference type="AlphaFoldDB" id="A0A518CGN2"/>
<keyword evidence="10" id="KW-1185">Reference proteome</keyword>
<evidence type="ECO:0000256" key="2">
    <source>
        <dbReference type="ARBA" id="ARBA00008835"/>
    </source>
</evidence>
<dbReference type="Pfam" id="PF00771">
    <property type="entry name" value="FHIPEP"/>
    <property type="match status" value="1"/>
</dbReference>
<feature type="transmembrane region" description="Helical" evidence="7">
    <location>
        <begin position="121"/>
        <end position="139"/>
    </location>
</feature>
<keyword evidence="9" id="KW-0282">Flagellum</keyword>
<comment type="caution">
    <text evidence="7">Lacks conserved residue(s) required for the propagation of feature annotation.</text>
</comment>
<evidence type="ECO:0000256" key="4">
    <source>
        <dbReference type="ARBA" id="ARBA00022692"/>
    </source>
</evidence>
<keyword evidence="9" id="KW-0969">Cilium</keyword>
<accession>A0A518CGN2</accession>
<dbReference type="RefSeq" id="WP_197440409.1">
    <property type="nucleotide sequence ID" value="NZ_CP036281.1"/>
</dbReference>
<dbReference type="NCBIfam" id="TIGR01398">
    <property type="entry name" value="FlhA"/>
    <property type="match status" value="1"/>
</dbReference>
<keyword evidence="3 7" id="KW-1003">Cell membrane</keyword>
<comment type="function">
    <text evidence="7">Required for formation of the rod structure of the flagellar apparatus. Together with FliI and FliH, may constitute the export apparatus of flagellin.</text>
</comment>
<comment type="similarity">
    <text evidence="2 7">Belongs to the FHIPEP (flagella/HR/invasion proteins export pore) family.</text>
</comment>
<keyword evidence="9" id="KW-0966">Cell projection</keyword>
<keyword evidence="7" id="KW-0813">Transport</keyword>
<keyword evidence="7" id="KW-1005">Bacterial flagellum biogenesis</keyword>
<dbReference type="EMBL" id="CP036281">
    <property type="protein sequence ID" value="QDU78388.1"/>
    <property type="molecule type" value="Genomic_DNA"/>
</dbReference>
<feature type="transmembrane region" description="Helical" evidence="7">
    <location>
        <begin position="12"/>
        <end position="36"/>
    </location>
</feature>
<keyword evidence="4 7" id="KW-0812">Transmembrane</keyword>
<dbReference type="InterPro" id="IPR042193">
    <property type="entry name" value="FHIPEP_3"/>
</dbReference>
<dbReference type="Proteomes" id="UP000317178">
    <property type="component" value="Chromosome"/>
</dbReference>
<keyword evidence="6 7" id="KW-0472">Membrane</keyword>
<dbReference type="PRINTS" id="PR00949">
    <property type="entry name" value="TYPE3IMAPROT"/>
</dbReference>
<dbReference type="InterPro" id="IPR001712">
    <property type="entry name" value="T3SS_FHIPEP"/>
</dbReference>
<evidence type="ECO:0000256" key="3">
    <source>
        <dbReference type="ARBA" id="ARBA00022475"/>
    </source>
</evidence>
<evidence type="ECO:0000313" key="9">
    <source>
        <dbReference type="EMBL" id="QDU78388.1"/>
    </source>
</evidence>
<dbReference type="PANTHER" id="PTHR30161:SF1">
    <property type="entry name" value="FLAGELLAR BIOSYNTHESIS PROTEIN FLHA-RELATED"/>
    <property type="match status" value="1"/>
</dbReference>
<dbReference type="GO" id="GO:0009306">
    <property type="term" value="P:protein secretion"/>
    <property type="evidence" value="ECO:0007669"/>
    <property type="project" value="InterPro"/>
</dbReference>
<name>A0A518CGN2_9PLAN</name>
<evidence type="ECO:0000256" key="7">
    <source>
        <dbReference type="RuleBase" id="RU364093"/>
    </source>
</evidence>
<organism evidence="9 10">
    <name type="scientific">Polystyrenella longa</name>
    <dbReference type="NCBI Taxonomy" id="2528007"/>
    <lineage>
        <taxon>Bacteria</taxon>
        <taxon>Pseudomonadati</taxon>
        <taxon>Planctomycetota</taxon>
        <taxon>Planctomycetia</taxon>
        <taxon>Planctomycetales</taxon>
        <taxon>Planctomycetaceae</taxon>
        <taxon>Polystyrenella</taxon>
    </lineage>
</organism>
<feature type="transmembrane region" description="Helical" evidence="7">
    <location>
        <begin position="68"/>
        <end position="85"/>
    </location>
</feature>
<dbReference type="PANTHER" id="PTHR30161">
    <property type="entry name" value="FLAGELLAR EXPORT PROTEIN, MEMBRANE FLHA SUBUNIT-RELATED"/>
    <property type="match status" value="1"/>
</dbReference>
<proteinExistence type="inferred from homology"/>
<keyword evidence="7" id="KW-1006">Bacterial flagellum protein export</keyword>
<dbReference type="GO" id="GO:0005886">
    <property type="term" value="C:plasma membrane"/>
    <property type="evidence" value="ECO:0007669"/>
    <property type="project" value="UniProtKB-SubCell"/>
</dbReference>
<dbReference type="KEGG" id="plon:Pla110_00890"/>
<protein>
    <recommendedName>
        <fullName evidence="7">Flagellar biosynthesis protein FlhA</fullName>
    </recommendedName>
</protein>
<dbReference type="InterPro" id="IPR006301">
    <property type="entry name" value="FlhA"/>
</dbReference>
<reference evidence="9 10" key="1">
    <citation type="submission" date="2019-02" db="EMBL/GenBank/DDBJ databases">
        <title>Deep-cultivation of Planctomycetes and their phenomic and genomic characterization uncovers novel biology.</title>
        <authorList>
            <person name="Wiegand S."/>
            <person name="Jogler M."/>
            <person name="Boedeker C."/>
            <person name="Pinto D."/>
            <person name="Vollmers J."/>
            <person name="Rivas-Marin E."/>
            <person name="Kohn T."/>
            <person name="Peeters S.H."/>
            <person name="Heuer A."/>
            <person name="Rast P."/>
            <person name="Oberbeckmann S."/>
            <person name="Bunk B."/>
            <person name="Jeske O."/>
            <person name="Meyerdierks A."/>
            <person name="Storesund J.E."/>
            <person name="Kallscheuer N."/>
            <person name="Luecker S."/>
            <person name="Lage O.M."/>
            <person name="Pohl T."/>
            <person name="Merkel B.J."/>
            <person name="Hornburger P."/>
            <person name="Mueller R.-W."/>
            <person name="Bruemmer F."/>
            <person name="Labrenz M."/>
            <person name="Spormann A.M."/>
            <person name="Op den Camp H."/>
            <person name="Overmann J."/>
            <person name="Amann R."/>
            <person name="Jetten M.S.M."/>
            <person name="Mascher T."/>
            <person name="Medema M.H."/>
            <person name="Devos D.P."/>
            <person name="Kaster A.-K."/>
            <person name="Ovreas L."/>
            <person name="Rohde M."/>
            <person name="Galperin M.Y."/>
            <person name="Jogler C."/>
        </authorList>
    </citation>
    <scope>NUCLEOTIDE SEQUENCE [LARGE SCALE GENOMIC DNA]</scope>
    <source>
        <strain evidence="9 10">Pla110</strain>
    </source>
</reference>
<feature type="transmembrane region" description="Helical" evidence="7">
    <location>
        <begin position="308"/>
        <end position="325"/>
    </location>
</feature>
<evidence type="ECO:0000256" key="8">
    <source>
        <dbReference type="SAM" id="MobiDB-lite"/>
    </source>
</evidence>
<keyword evidence="7" id="KW-0653">Protein transport</keyword>
<dbReference type="PIRSF" id="PIRSF005419">
    <property type="entry name" value="FlhA"/>
    <property type="match status" value="1"/>
</dbReference>
<keyword evidence="5 7" id="KW-1133">Transmembrane helix</keyword>